<accession>A0A7Z8K159</accession>
<feature type="transmembrane region" description="Helical" evidence="1">
    <location>
        <begin position="60"/>
        <end position="80"/>
    </location>
</feature>
<proteinExistence type="predicted"/>
<feature type="transmembrane region" description="Helical" evidence="1">
    <location>
        <begin position="229"/>
        <end position="251"/>
    </location>
</feature>
<feature type="transmembrane region" description="Helical" evidence="1">
    <location>
        <begin position="326"/>
        <end position="348"/>
    </location>
</feature>
<keyword evidence="1" id="KW-0472">Membrane</keyword>
<feature type="transmembrane region" description="Helical" evidence="1">
    <location>
        <begin position="479"/>
        <end position="499"/>
    </location>
</feature>
<sequence>MVAHLVRLKLTLLRNGLRRSVWKVVALVLSVLYALFLLGLAVVGLVALGAHDDPELTRTVVVLGGALLVAGWWLLPLVAFGVDSTLDPERFQLFAIRRRHLLTGLTLAGLVGVPGAATLVLGGASALAWWREPGALAAGLVGGALGVAVCVVGSRAITTMLAPLVGGRRFREVAAVLAIVPLMLIGPILLGATAGLQAVADALPEVGAVVGWTPLGAPWALAGDVQAGAWLAALGKLAVTGATLAVLVGVWDRALSAALVRSPGGAGHVARSQGLGFFARFPATPTGAVAARSLTYWLRDPRYAAAVAVVPVMVLLLWFTGRGGGILLGAGVVVAFVMGWSLSADISYDDTAFWTHVAAPVDGRVDRAGRAVAGMVVGGVVVLATDVLVLGVAGRWDATLPVVGMSLGVLAVGVGASSIYSARVVYPVPKPGDNPFSTPQGSSFAVMLTQSLGMLLLLAVCAPTVGLGIAAVVTGHALLQVLTLVVGLGVGAAALVVGVRVGGGLYDRRAPELLQTIRSFA</sequence>
<evidence type="ECO:0000313" key="2">
    <source>
        <dbReference type="EMBL" id="TKR26859.1"/>
    </source>
</evidence>
<feature type="transmembrane region" description="Helical" evidence="1">
    <location>
        <begin position="398"/>
        <end position="420"/>
    </location>
</feature>
<dbReference type="OrthoDB" id="3261041at2"/>
<dbReference type="Proteomes" id="UP000308121">
    <property type="component" value="Unassembled WGS sequence"/>
</dbReference>
<feature type="transmembrane region" description="Helical" evidence="1">
    <location>
        <begin position="452"/>
        <end position="473"/>
    </location>
</feature>
<evidence type="ECO:0008006" key="4">
    <source>
        <dbReference type="Google" id="ProtNLM"/>
    </source>
</evidence>
<feature type="transmembrane region" description="Helical" evidence="1">
    <location>
        <begin position="369"/>
        <end position="392"/>
    </location>
</feature>
<protein>
    <recommendedName>
        <fullName evidence="4">Transporter</fullName>
    </recommendedName>
</protein>
<comment type="caution">
    <text evidence="2">The sequence shown here is derived from an EMBL/GenBank/DDBJ whole genome shotgun (WGS) entry which is preliminary data.</text>
</comment>
<organism evidence="2 3">
    <name type="scientific">Cellulomonas hominis</name>
    <dbReference type="NCBI Taxonomy" id="156981"/>
    <lineage>
        <taxon>Bacteria</taxon>
        <taxon>Bacillati</taxon>
        <taxon>Actinomycetota</taxon>
        <taxon>Actinomycetes</taxon>
        <taxon>Micrococcales</taxon>
        <taxon>Cellulomonadaceae</taxon>
        <taxon>Cellulomonas</taxon>
    </lineage>
</organism>
<reference evidence="2 3" key="1">
    <citation type="submission" date="2019-05" db="EMBL/GenBank/DDBJ databases">
        <title>Genome sequence of Cellulomonas hominis strain CS1.</title>
        <authorList>
            <person name="Belmont J."/>
            <person name="Maclea K.S."/>
        </authorList>
    </citation>
    <scope>NUCLEOTIDE SEQUENCE [LARGE SCALE GENOMIC DNA]</scope>
    <source>
        <strain evidence="2 3">CS1</strain>
    </source>
</reference>
<feature type="transmembrane region" description="Helical" evidence="1">
    <location>
        <begin position="21"/>
        <end position="48"/>
    </location>
</feature>
<evidence type="ECO:0000256" key="1">
    <source>
        <dbReference type="SAM" id="Phobius"/>
    </source>
</evidence>
<feature type="transmembrane region" description="Helical" evidence="1">
    <location>
        <begin position="303"/>
        <end position="320"/>
    </location>
</feature>
<feature type="transmembrane region" description="Helical" evidence="1">
    <location>
        <begin position="136"/>
        <end position="161"/>
    </location>
</feature>
<feature type="transmembrane region" description="Helical" evidence="1">
    <location>
        <begin position="101"/>
        <end position="130"/>
    </location>
</feature>
<name>A0A7Z8K159_9CELL</name>
<evidence type="ECO:0000313" key="3">
    <source>
        <dbReference type="Proteomes" id="UP000308121"/>
    </source>
</evidence>
<keyword evidence="1" id="KW-1133">Transmembrane helix</keyword>
<gene>
    <name evidence="2" type="ORF">FA014_03455</name>
</gene>
<dbReference type="EMBL" id="SZYE01000013">
    <property type="protein sequence ID" value="TKR26859.1"/>
    <property type="molecule type" value="Genomic_DNA"/>
</dbReference>
<dbReference type="RefSeq" id="WP_154728315.1">
    <property type="nucleotide sequence ID" value="NZ_SZYE01000013.1"/>
</dbReference>
<dbReference type="AlphaFoldDB" id="A0A7Z8K159"/>
<feature type="transmembrane region" description="Helical" evidence="1">
    <location>
        <begin position="173"/>
        <end position="196"/>
    </location>
</feature>
<keyword evidence="1" id="KW-0812">Transmembrane</keyword>